<dbReference type="GO" id="GO:0005737">
    <property type="term" value="C:cytoplasm"/>
    <property type="evidence" value="ECO:0007669"/>
    <property type="project" value="TreeGrafter"/>
</dbReference>
<dbReference type="AlphaFoldDB" id="A0A0R3TAM8"/>
<accession>A0A0R3TAM8</accession>
<evidence type="ECO:0000313" key="1">
    <source>
        <dbReference type="EMBL" id="VDN99974.1"/>
    </source>
</evidence>
<dbReference type="PANTHER" id="PTHR12894:SF27">
    <property type="entry name" value="TRANSFORMING GROWTH FACTOR-BETA RECEPTOR-ASSOCIATED PROTEIN 1"/>
    <property type="match status" value="1"/>
</dbReference>
<gene>
    <name evidence="1" type="ORF">HNAJ_LOCUS4115</name>
</gene>
<dbReference type="GO" id="GO:0034058">
    <property type="term" value="P:endosomal vesicle fusion"/>
    <property type="evidence" value="ECO:0007669"/>
    <property type="project" value="TreeGrafter"/>
</dbReference>
<dbReference type="PANTHER" id="PTHR12894">
    <property type="entry name" value="CNH DOMAIN CONTAINING"/>
    <property type="match status" value="1"/>
</dbReference>
<dbReference type="GO" id="GO:0016020">
    <property type="term" value="C:membrane"/>
    <property type="evidence" value="ECO:0007669"/>
    <property type="project" value="TreeGrafter"/>
</dbReference>
<reference evidence="1 2" key="2">
    <citation type="submission" date="2018-11" db="EMBL/GenBank/DDBJ databases">
        <authorList>
            <consortium name="Pathogen Informatics"/>
        </authorList>
    </citation>
    <scope>NUCLEOTIDE SEQUENCE [LARGE SCALE GENOMIC DNA]</scope>
</reference>
<dbReference type="EMBL" id="UZAE01002696">
    <property type="protein sequence ID" value="VDN99974.1"/>
    <property type="molecule type" value="Genomic_DNA"/>
</dbReference>
<keyword evidence="2" id="KW-1185">Reference proteome</keyword>
<dbReference type="OrthoDB" id="6264067at2759"/>
<organism evidence="3">
    <name type="scientific">Rodentolepis nana</name>
    <name type="common">Dwarf tapeworm</name>
    <name type="synonym">Hymenolepis nana</name>
    <dbReference type="NCBI Taxonomy" id="102285"/>
    <lineage>
        <taxon>Eukaryota</taxon>
        <taxon>Metazoa</taxon>
        <taxon>Spiralia</taxon>
        <taxon>Lophotrochozoa</taxon>
        <taxon>Platyhelminthes</taxon>
        <taxon>Cestoda</taxon>
        <taxon>Eucestoda</taxon>
        <taxon>Cyclophyllidea</taxon>
        <taxon>Hymenolepididae</taxon>
        <taxon>Rodentolepis</taxon>
    </lineage>
</organism>
<evidence type="ECO:0000313" key="2">
    <source>
        <dbReference type="Proteomes" id="UP000278807"/>
    </source>
</evidence>
<evidence type="ECO:0000313" key="3">
    <source>
        <dbReference type="WBParaSite" id="HNAJ_0000411701-mRNA-1"/>
    </source>
</evidence>
<dbReference type="InterPro" id="IPR032914">
    <property type="entry name" value="Vam6/VPS39/TRAP1"/>
</dbReference>
<dbReference type="Proteomes" id="UP000278807">
    <property type="component" value="Unassembled WGS sequence"/>
</dbReference>
<sequence length="386" mass="43007">KAVSTVPLGTFVGYTVYAEIVARHLDGFLASAESLPLADALIRHLACITSWNGTGSSSHPTASTLSTNEEFALSTDALINCLLPRYPDLAENYLWLRIFKAGDKESSHHTLLAELQLQLLLRYAESKNEEKLTWQRLRFRYTLSRLEDCQTEKLLESLKSSSSIHLFTEEYVTLLGKLKKYDEALEVLVLKQKDIGAALRFCASCTSIEMHQRLVENSTLWNHQENGDQTSKPLNTENPKPNVYTVLLKLLLTSNDPSLLEQSKKLLEMEIPFLDFAEVLKVFPDNWQIDPAVSTFLTKAIKTTLTRESKSNIEFGLVSEIASASRAEAAASIAHGLLVTDASKCLQCHLPLNAYGDVRPFGCILSHEYSPPSVMHLHCLQASGIL</sequence>
<reference evidence="3" key="1">
    <citation type="submission" date="2017-02" db="UniProtKB">
        <authorList>
            <consortium name="WormBaseParasite"/>
        </authorList>
    </citation>
    <scope>IDENTIFICATION</scope>
</reference>
<protein>
    <submittedName>
        <fullName evidence="3">Vps39_2 domain-containing protein</fullName>
    </submittedName>
</protein>
<name>A0A0R3TAM8_RODNA</name>
<proteinExistence type="predicted"/>
<dbReference type="STRING" id="102285.A0A0R3TAM8"/>
<dbReference type="GO" id="GO:0006914">
    <property type="term" value="P:autophagy"/>
    <property type="evidence" value="ECO:0007669"/>
    <property type="project" value="TreeGrafter"/>
</dbReference>
<dbReference type="WBParaSite" id="HNAJ_0000411701-mRNA-1">
    <property type="protein sequence ID" value="HNAJ_0000411701-mRNA-1"/>
    <property type="gene ID" value="HNAJ_0000411701"/>
</dbReference>